<accession>E3LEB9</accession>
<dbReference type="HOGENOM" id="CLU_1604267_0_0_1"/>
<dbReference type="RefSeq" id="XP_003118358.2">
    <property type="nucleotide sequence ID" value="XM_003118310.2"/>
</dbReference>
<evidence type="ECO:0000313" key="3">
    <source>
        <dbReference type="Proteomes" id="UP000008281"/>
    </source>
</evidence>
<protein>
    <submittedName>
        <fullName evidence="2">Uncharacterized protein</fullName>
    </submittedName>
</protein>
<dbReference type="EMBL" id="DS268407">
    <property type="protein sequence ID" value="EFO82956.1"/>
    <property type="molecule type" value="Genomic_DNA"/>
</dbReference>
<sequence>MNVLHEALIRELIRQNLEEFDVGIRHLEDEFTSGSDYHSDLSINSNVTSSSSSDDQQYYLYRDDGVETVDEVFETDEEDIIDRMNRLERGIAGAESDSPDSLDDHESHDGSMQVSSIWSNEFTSDDEYQDELISFNPLDDHDSGYDADEEDEDGNPDEHFVLNILL</sequence>
<dbReference type="CTD" id="9825426"/>
<dbReference type="OMA" id="EESWAAD"/>
<keyword evidence="3" id="KW-1185">Reference proteome</keyword>
<dbReference type="Proteomes" id="UP000008281">
    <property type="component" value="Unassembled WGS sequence"/>
</dbReference>
<organism evidence="3">
    <name type="scientific">Caenorhabditis remanei</name>
    <name type="common">Caenorhabditis vulgaris</name>
    <dbReference type="NCBI Taxonomy" id="31234"/>
    <lineage>
        <taxon>Eukaryota</taxon>
        <taxon>Metazoa</taxon>
        <taxon>Ecdysozoa</taxon>
        <taxon>Nematoda</taxon>
        <taxon>Chromadorea</taxon>
        <taxon>Rhabditida</taxon>
        <taxon>Rhabditina</taxon>
        <taxon>Rhabditomorpha</taxon>
        <taxon>Rhabditoidea</taxon>
        <taxon>Rhabditidae</taxon>
        <taxon>Peloderinae</taxon>
        <taxon>Caenorhabditis</taxon>
    </lineage>
</organism>
<evidence type="ECO:0000256" key="1">
    <source>
        <dbReference type="SAM" id="MobiDB-lite"/>
    </source>
</evidence>
<feature type="compositionally biased region" description="Acidic residues" evidence="1">
    <location>
        <begin position="145"/>
        <end position="155"/>
    </location>
</feature>
<proteinExistence type="predicted"/>
<dbReference type="AlphaFoldDB" id="E3LEB9"/>
<gene>
    <name evidence="2" type="ORF">CRE_00290</name>
</gene>
<dbReference type="GeneID" id="9825426"/>
<reference evidence="2" key="1">
    <citation type="submission" date="2007-07" db="EMBL/GenBank/DDBJ databases">
        <title>PCAP assembly of the Caenorhabditis remanei genome.</title>
        <authorList>
            <consortium name="The Caenorhabditis remanei Sequencing Consortium"/>
            <person name="Wilson R.K."/>
        </authorList>
    </citation>
    <scope>NUCLEOTIDE SEQUENCE [LARGE SCALE GENOMIC DNA]</scope>
    <source>
        <strain evidence="2">PB4641</strain>
    </source>
</reference>
<feature type="compositionally biased region" description="Polar residues" evidence="1">
    <location>
        <begin position="110"/>
        <end position="122"/>
    </location>
</feature>
<dbReference type="KEGG" id="crq:GCK72_024313"/>
<name>E3LEB9_CAERE</name>
<feature type="region of interest" description="Disordered" evidence="1">
    <location>
        <begin position="88"/>
        <end position="158"/>
    </location>
</feature>
<evidence type="ECO:0000313" key="2">
    <source>
        <dbReference type="EMBL" id="EFO82956.1"/>
    </source>
</evidence>